<evidence type="ECO:0000313" key="3">
    <source>
        <dbReference type="Proteomes" id="UP000289411"/>
    </source>
</evidence>
<reference evidence="2 3" key="2">
    <citation type="submission" date="2019-02" db="EMBL/GenBank/DDBJ databases">
        <title>'Lichenibacterium ramalinii' gen. nov. sp. nov., 'Lichenibacterium minor' gen. nov. sp. nov.</title>
        <authorList>
            <person name="Pankratov T."/>
        </authorList>
    </citation>
    <scope>NUCLEOTIDE SEQUENCE [LARGE SCALE GENOMIC DNA]</scope>
    <source>
        <strain evidence="2 3">RmlP001</strain>
    </source>
</reference>
<sequence>MRSIDARTFVRPACVARAVLAAAALAAVPSLGQAADAACRLSRSDCAILYHAMTEEAYAAAEDERHFRPGGLSRDERSAALMRRHLDRIDERSFLLPDRIADEWMRIEACGGPTCR</sequence>
<feature type="signal peptide" evidence="1">
    <location>
        <begin position="1"/>
        <end position="34"/>
    </location>
</feature>
<feature type="chain" id="PRO_5020511601" evidence="1">
    <location>
        <begin position="35"/>
        <end position="116"/>
    </location>
</feature>
<protein>
    <submittedName>
        <fullName evidence="2">Uncharacterized protein</fullName>
    </submittedName>
</protein>
<proteinExistence type="predicted"/>
<dbReference type="EMBL" id="QYBC01000009">
    <property type="protein sequence ID" value="RYB04646.1"/>
    <property type="molecule type" value="Genomic_DNA"/>
</dbReference>
<organism evidence="2 3">
    <name type="scientific">Lichenibacterium ramalinae</name>
    <dbReference type="NCBI Taxonomy" id="2316527"/>
    <lineage>
        <taxon>Bacteria</taxon>
        <taxon>Pseudomonadati</taxon>
        <taxon>Pseudomonadota</taxon>
        <taxon>Alphaproteobacteria</taxon>
        <taxon>Hyphomicrobiales</taxon>
        <taxon>Lichenihabitantaceae</taxon>
        <taxon>Lichenibacterium</taxon>
    </lineage>
</organism>
<keyword evidence="3" id="KW-1185">Reference proteome</keyword>
<keyword evidence="1" id="KW-0732">Signal</keyword>
<accession>A0A4Q2RD07</accession>
<evidence type="ECO:0000256" key="1">
    <source>
        <dbReference type="SAM" id="SignalP"/>
    </source>
</evidence>
<name>A0A4Q2RD07_9HYPH</name>
<dbReference type="AlphaFoldDB" id="A0A4Q2RD07"/>
<gene>
    <name evidence="2" type="ORF">D3272_11895</name>
</gene>
<evidence type="ECO:0000313" key="2">
    <source>
        <dbReference type="EMBL" id="RYB04646.1"/>
    </source>
</evidence>
<dbReference type="RefSeq" id="WP_129219405.1">
    <property type="nucleotide sequence ID" value="NZ_QYBC01000009.1"/>
</dbReference>
<comment type="caution">
    <text evidence="2">The sequence shown here is derived from an EMBL/GenBank/DDBJ whole genome shotgun (WGS) entry which is preliminary data.</text>
</comment>
<dbReference type="Proteomes" id="UP000289411">
    <property type="component" value="Unassembled WGS sequence"/>
</dbReference>
<reference evidence="2 3" key="1">
    <citation type="submission" date="2018-09" db="EMBL/GenBank/DDBJ databases">
        <authorList>
            <person name="Grouzdev D.S."/>
            <person name="Krutkina M.S."/>
        </authorList>
    </citation>
    <scope>NUCLEOTIDE SEQUENCE [LARGE SCALE GENOMIC DNA]</scope>
    <source>
        <strain evidence="2 3">RmlP001</strain>
    </source>
</reference>